<sequence>MKTTPAFAILVFATLFVAGCSEQKSVELPAPHTLTTEAMGHYCGMGLMEHTGPKGQIILASQSTPVWFSSARDAFSYTMLDEEAKDVRAVYVSDMGQAATWENPGADNWIEARNALFVIESRMQGGMGAPETIPFSDRTAAEAFVTKNGGRIVAFADVPQDYVLSSQTASDDIDGSAAHDHGTGGHR</sequence>
<dbReference type="KEGG" id="hni:W911_08035"/>
<evidence type="ECO:0000313" key="2">
    <source>
        <dbReference type="EMBL" id="AHB48354.1"/>
    </source>
</evidence>
<accession>V5SEH9</accession>
<dbReference type="InterPro" id="IPR008719">
    <property type="entry name" value="N2O_reductase_NosL"/>
</dbReference>
<organism evidence="2 3">
    <name type="scientific">Hyphomicrobium nitrativorans NL23</name>
    <dbReference type="NCBI Taxonomy" id="1029756"/>
    <lineage>
        <taxon>Bacteria</taxon>
        <taxon>Pseudomonadati</taxon>
        <taxon>Pseudomonadota</taxon>
        <taxon>Alphaproteobacteria</taxon>
        <taxon>Hyphomicrobiales</taxon>
        <taxon>Hyphomicrobiaceae</taxon>
        <taxon>Hyphomicrobium</taxon>
    </lineage>
</organism>
<dbReference type="Gene3D" id="3.30.70.2060">
    <property type="match status" value="1"/>
</dbReference>
<dbReference type="Pfam" id="PF05573">
    <property type="entry name" value="NosL"/>
    <property type="match status" value="1"/>
</dbReference>
<dbReference type="RefSeq" id="WP_023786987.1">
    <property type="nucleotide sequence ID" value="NC_022997.1"/>
</dbReference>
<dbReference type="Gene3D" id="3.30.70.2050">
    <property type="match status" value="1"/>
</dbReference>
<dbReference type="Proteomes" id="UP000018542">
    <property type="component" value="Chromosome"/>
</dbReference>
<dbReference type="STRING" id="1029756.W911_08035"/>
<feature type="region of interest" description="Disordered" evidence="1">
    <location>
        <begin position="167"/>
        <end position="187"/>
    </location>
</feature>
<dbReference type="AlphaFoldDB" id="V5SEH9"/>
<dbReference type="EMBL" id="CP006912">
    <property type="protein sequence ID" value="AHB48354.1"/>
    <property type="molecule type" value="Genomic_DNA"/>
</dbReference>
<dbReference type="SUPFAM" id="SSF160387">
    <property type="entry name" value="NosL/MerB-like"/>
    <property type="match status" value="1"/>
</dbReference>
<dbReference type="HOGENOM" id="CLU_096026_0_1_5"/>
<evidence type="ECO:0000313" key="3">
    <source>
        <dbReference type="Proteomes" id="UP000018542"/>
    </source>
</evidence>
<dbReference type="OrthoDB" id="7354657at2"/>
<evidence type="ECO:0000256" key="1">
    <source>
        <dbReference type="SAM" id="MobiDB-lite"/>
    </source>
</evidence>
<protein>
    <submittedName>
        <fullName evidence="2">NosL copper chaperone</fullName>
    </submittedName>
</protein>
<proteinExistence type="predicted"/>
<dbReference type="PANTHER" id="PTHR41247:SF1">
    <property type="entry name" value="HTH-TYPE TRANSCRIPTIONAL REPRESSOR YCNK"/>
    <property type="match status" value="1"/>
</dbReference>
<dbReference type="PANTHER" id="PTHR41247">
    <property type="entry name" value="HTH-TYPE TRANSCRIPTIONAL REPRESSOR YCNK"/>
    <property type="match status" value="1"/>
</dbReference>
<feature type="compositionally biased region" description="Basic and acidic residues" evidence="1">
    <location>
        <begin position="177"/>
        <end position="187"/>
    </location>
</feature>
<gene>
    <name evidence="2" type="ORF">W911_08035</name>
</gene>
<reference evidence="2 3" key="1">
    <citation type="journal article" date="2014" name="Genome Announc.">
        <title>Complete Genome Sequence of Hyphomicrobium nitrativorans Strain NL23, a Denitrifying Bacterium Isolated from Biofilm of a Methanol-Fed Denitrification System Treating Seawater at the Montreal Biodome.</title>
        <authorList>
            <person name="Martineau C."/>
            <person name="Villeneuve C."/>
            <person name="Mauffrey F."/>
            <person name="Villemur R."/>
        </authorList>
    </citation>
    <scope>NUCLEOTIDE SEQUENCE [LARGE SCALE GENOMIC DNA]</scope>
    <source>
        <strain evidence="2">NL23</strain>
    </source>
</reference>
<dbReference type="PATRIC" id="fig|1029756.8.peg.1675"/>
<keyword evidence="3" id="KW-1185">Reference proteome</keyword>
<name>V5SEH9_9HYPH</name>
<dbReference type="PROSITE" id="PS51257">
    <property type="entry name" value="PROKAR_LIPOPROTEIN"/>
    <property type="match status" value="1"/>
</dbReference>